<dbReference type="Pfam" id="PF10174">
    <property type="entry name" value="Cast"/>
    <property type="match status" value="1"/>
</dbReference>
<dbReference type="GO" id="GO:0098882">
    <property type="term" value="F:structural constituent of presynaptic active zone"/>
    <property type="evidence" value="ECO:0007669"/>
    <property type="project" value="TreeGrafter"/>
</dbReference>
<evidence type="ECO:0000256" key="5">
    <source>
        <dbReference type="ARBA" id="ARBA00023054"/>
    </source>
</evidence>
<name>A0AAN9BB96_9CAEN</name>
<feature type="compositionally biased region" description="Low complexity" evidence="10">
    <location>
        <begin position="39"/>
        <end position="75"/>
    </location>
</feature>
<feature type="compositionally biased region" description="Polar residues" evidence="10">
    <location>
        <begin position="924"/>
        <end position="934"/>
    </location>
</feature>
<feature type="region of interest" description="Disordered" evidence="10">
    <location>
        <begin position="1082"/>
        <end position="1161"/>
    </location>
</feature>
<sequence length="1161" mass="130304">MPEFKLKKMFKSRSSSRNRLDSEGGGVGTGTMNGGGHGAHPAASPEHHAGTSTSRYGSRSSLSGGSMSGNGSKPSSLERRSRAGSDGGISGMSGMEDSGRSSMASPLNLPMEHLQSFNATYGGGQRTYLESLSIPRQLSSQGPPKTALSPTHRSHLSHGHHGRANSASSLSTTALRDRSVDRIERDAVYSTERSLDRHLDRMQLSMAIADNQRERSARTYNRDRSLDREYPHMGARSLEREQSSVPRSRSSDRSGEVNYGPIPAYIQSTPSPQDYRNNFIFELQCQVTELHQECAKLQKEVDVARDKLGSSMNSIKTFWSPELKKERSLRKEEAAKCNLLNEQLKVTQAELKRHRDLLQDISSKVSKGEGVEVIAAANASELESLRNERESQTKELLILRRTVDELEIRIETQKQTLAARDASIKTLLDMLQGKGLPVGQLEEDRREVENLQSQANRDAAKIRELQAAVDVRDAEIARLSEECSRSKGSTMNALSLDLQQPSGSSSQALNAMIEAKDSRITSLEREVQVLEDKLFKCKEDFSMDSAMKDSPGVKDRHLRSELQSLKDDLNHKEREYASLQLKAETLKRQHEETLHHVTVLKEQLAAKEKQTTMLQADIEGLQERLKNKDGTIERKSKESYAASSEKRRLDSEIAELKDQLDTKERKINVLQRKVETQEDLMKEKEEQLMVVKSQLTFTDSTDSAVSSLEESITEKDRQIERMKEVILERIQELGRLREMREQSDKDHQEELDLYIKTNQDLKTQMEAMHLELTAKHTELCELREEQTELRSQKFQADAKMRQLEARAHEQSKQSIKDMASKEIQTDPLPIPAPSPSVDSMSESGEINGKEMDMPGPSVLQELQKKVAELEEDKKEKESQIAEMQEVIKEYKQKMGTLKRNQQTEKKKNAQLLEEARKREDSFTDDASQLSSVLDQKNERVEELEEALRESVRITAQREMDMAELQEQIDTSKMAMEEMRKEVEAMQASSRDYSSKLATLTRQLEDRDGKLKRMSSERHKQMEEVYEMKQEAVQAAISEKDATIALLEMTSTKKQRNLEEIERLTHEKHRLQANLRDVARNLMQLREGREKGGVDGGGDGDISSGSSTTSGGGSGGGGGGGGTGGGSGSLKGKKTVAQRLRNAPPEQVDHYISANHPSVSDS</sequence>
<proteinExistence type="predicted"/>
<dbReference type="InterPro" id="IPR019323">
    <property type="entry name" value="ELKS/CAST"/>
</dbReference>
<feature type="compositionally biased region" description="Basic and acidic residues" evidence="10">
    <location>
        <begin position="901"/>
        <end position="921"/>
    </location>
</feature>
<feature type="region of interest" description="Disordered" evidence="10">
    <location>
        <begin position="207"/>
        <end position="270"/>
    </location>
</feature>
<dbReference type="GO" id="GO:0030424">
    <property type="term" value="C:axon"/>
    <property type="evidence" value="ECO:0007669"/>
    <property type="project" value="UniProtKB-SubCell"/>
</dbReference>
<feature type="compositionally biased region" description="Gly residues" evidence="10">
    <location>
        <begin position="1109"/>
        <end position="1128"/>
    </location>
</feature>
<reference evidence="11 12" key="1">
    <citation type="submission" date="2024-02" db="EMBL/GenBank/DDBJ databases">
        <title>Chromosome-scale genome assembly of the rough periwinkle Littorina saxatilis.</title>
        <authorList>
            <person name="De Jode A."/>
            <person name="Faria R."/>
            <person name="Formenti G."/>
            <person name="Sims Y."/>
            <person name="Smith T.P."/>
            <person name="Tracey A."/>
            <person name="Wood J.M.D."/>
            <person name="Zagrodzka Z.B."/>
            <person name="Johannesson K."/>
            <person name="Butlin R.K."/>
            <person name="Leder E.H."/>
        </authorList>
    </citation>
    <scope>NUCLEOTIDE SEQUENCE [LARGE SCALE GENOMIC DNA]</scope>
    <source>
        <strain evidence="11">Snail1</strain>
        <tissue evidence="11">Muscle</tissue>
    </source>
</reference>
<feature type="region of interest" description="Disordered" evidence="10">
    <location>
        <begin position="1"/>
        <end position="106"/>
    </location>
</feature>
<keyword evidence="3" id="KW-0597">Phosphoprotein</keyword>
<dbReference type="EMBL" id="JBAMIC010000010">
    <property type="protein sequence ID" value="KAK7102352.1"/>
    <property type="molecule type" value="Genomic_DNA"/>
</dbReference>
<evidence type="ECO:0000256" key="10">
    <source>
        <dbReference type="SAM" id="MobiDB-lite"/>
    </source>
</evidence>
<keyword evidence="5 9" id="KW-0175">Coiled coil</keyword>
<feature type="region of interest" description="Disordered" evidence="10">
    <location>
        <begin position="894"/>
        <end position="939"/>
    </location>
</feature>
<dbReference type="Gene3D" id="1.10.287.1490">
    <property type="match status" value="1"/>
</dbReference>
<feature type="coiled-coil region" evidence="9">
    <location>
        <begin position="506"/>
        <end position="725"/>
    </location>
</feature>
<dbReference type="GO" id="GO:0048167">
    <property type="term" value="P:regulation of synaptic plasticity"/>
    <property type="evidence" value="ECO:0007669"/>
    <property type="project" value="TreeGrafter"/>
</dbReference>
<keyword evidence="6" id="KW-0206">Cytoskeleton</keyword>
<comment type="subcellular location">
    <subcellularLocation>
        <location evidence="1">Cytoplasm</location>
        <location evidence="1">Cytoskeleton</location>
    </subcellularLocation>
    <subcellularLocation>
        <location evidence="8">Presynapse</location>
    </subcellularLocation>
</comment>
<dbReference type="PANTHER" id="PTHR18861">
    <property type="entry name" value="ELKS/RAB6-INTERACTING/CAST PROTEIN"/>
    <property type="match status" value="1"/>
</dbReference>
<evidence type="ECO:0000313" key="12">
    <source>
        <dbReference type="Proteomes" id="UP001374579"/>
    </source>
</evidence>
<accession>A0AAN9BB96</accession>
<keyword evidence="2" id="KW-0963">Cytoplasm</keyword>
<feature type="compositionally biased region" description="Basic and acidic residues" evidence="10">
    <location>
        <begin position="802"/>
        <end position="824"/>
    </location>
</feature>
<feature type="compositionally biased region" description="Basic residues" evidence="10">
    <location>
        <begin position="7"/>
        <end position="16"/>
    </location>
</feature>
<feature type="compositionally biased region" description="Polar residues" evidence="10">
    <location>
        <begin position="136"/>
        <end position="151"/>
    </location>
</feature>
<evidence type="ECO:0000256" key="6">
    <source>
        <dbReference type="ARBA" id="ARBA00023212"/>
    </source>
</evidence>
<gene>
    <name evidence="11" type="ORF">V1264_020584</name>
</gene>
<dbReference type="AlphaFoldDB" id="A0AAN9BB96"/>
<feature type="region of interest" description="Disordered" evidence="10">
    <location>
        <begin position="136"/>
        <end position="174"/>
    </location>
</feature>
<evidence type="ECO:0000256" key="4">
    <source>
        <dbReference type="ARBA" id="ARBA00023018"/>
    </source>
</evidence>
<evidence type="ECO:0000256" key="2">
    <source>
        <dbReference type="ARBA" id="ARBA00022490"/>
    </source>
</evidence>
<evidence type="ECO:0000256" key="3">
    <source>
        <dbReference type="ARBA" id="ARBA00022553"/>
    </source>
</evidence>
<feature type="region of interest" description="Disordered" evidence="10">
    <location>
        <begin position="802"/>
        <end position="855"/>
    </location>
</feature>
<keyword evidence="4" id="KW-0770">Synapse</keyword>
<dbReference type="GO" id="GO:0048788">
    <property type="term" value="C:cytoskeleton of presynaptic active zone"/>
    <property type="evidence" value="ECO:0007669"/>
    <property type="project" value="TreeGrafter"/>
</dbReference>
<evidence type="ECO:0000313" key="11">
    <source>
        <dbReference type="EMBL" id="KAK7102352.1"/>
    </source>
</evidence>
<evidence type="ECO:0000256" key="7">
    <source>
        <dbReference type="ARBA" id="ARBA00023273"/>
    </source>
</evidence>
<feature type="compositionally biased region" description="Gly residues" evidence="10">
    <location>
        <begin position="23"/>
        <end position="38"/>
    </location>
</feature>
<feature type="coiled-coil region" evidence="9">
    <location>
        <begin position="280"/>
        <end position="482"/>
    </location>
</feature>
<evidence type="ECO:0000256" key="8">
    <source>
        <dbReference type="ARBA" id="ARBA00034106"/>
    </source>
</evidence>
<organism evidence="11 12">
    <name type="scientific">Littorina saxatilis</name>
    <dbReference type="NCBI Taxonomy" id="31220"/>
    <lineage>
        <taxon>Eukaryota</taxon>
        <taxon>Metazoa</taxon>
        <taxon>Spiralia</taxon>
        <taxon>Lophotrochozoa</taxon>
        <taxon>Mollusca</taxon>
        <taxon>Gastropoda</taxon>
        <taxon>Caenogastropoda</taxon>
        <taxon>Littorinimorpha</taxon>
        <taxon>Littorinoidea</taxon>
        <taxon>Littorinidae</taxon>
        <taxon>Littorina</taxon>
    </lineage>
</organism>
<dbReference type="Proteomes" id="UP001374579">
    <property type="component" value="Unassembled WGS sequence"/>
</dbReference>
<evidence type="ECO:0000256" key="1">
    <source>
        <dbReference type="ARBA" id="ARBA00004245"/>
    </source>
</evidence>
<feature type="compositionally biased region" description="Basic residues" evidence="10">
    <location>
        <begin position="152"/>
        <end position="163"/>
    </location>
</feature>
<comment type="caution">
    <text evidence="11">The sequence shown here is derived from an EMBL/GenBank/DDBJ whole genome shotgun (WGS) entry which is preliminary data.</text>
</comment>
<dbReference type="GO" id="GO:0007274">
    <property type="term" value="P:neuromuscular synaptic transmission"/>
    <property type="evidence" value="ECO:0007669"/>
    <property type="project" value="TreeGrafter"/>
</dbReference>
<evidence type="ECO:0000256" key="9">
    <source>
        <dbReference type="SAM" id="Coils"/>
    </source>
</evidence>
<feature type="compositionally biased region" description="Basic and acidic residues" evidence="10">
    <location>
        <begin position="211"/>
        <end position="242"/>
    </location>
</feature>
<protein>
    <submittedName>
        <fullName evidence="11">Uncharacterized protein</fullName>
    </submittedName>
</protein>
<keyword evidence="12" id="KW-1185">Reference proteome</keyword>
<keyword evidence="7" id="KW-0966">Cell projection</keyword>
<dbReference type="PANTHER" id="PTHR18861:SF0">
    <property type="entry name" value="BRUCHPILOT, ISOFORM J"/>
    <property type="match status" value="1"/>
</dbReference>